<accession>A0ABV0K8X1</accession>
<gene>
    <name evidence="4" type="ORF">NC992_19970</name>
</gene>
<keyword evidence="2" id="KW-1133">Transmembrane helix</keyword>
<protein>
    <submittedName>
        <fullName evidence="4">CHASE2 domain-containing protein</fullName>
    </submittedName>
</protein>
<evidence type="ECO:0000313" key="4">
    <source>
        <dbReference type="EMBL" id="MEP0949167.1"/>
    </source>
</evidence>
<sequence length="804" mass="89830">MSYRLTVHKIDQSCLFELAWGQGQRLTASLAFPAQLFDLYESWRRAYLGYYKQSLRGRAGAMGQVAVLEVDWHSQLVQAEARLLSEFHTWLKHGDLFDLREKLRRTAQSKGKGQALFLTCTPLELARLPWETWEFGPQMQIVRSPATIRSATGDRNEFRRGKARVLAILGDETGLNFSAERSALNAQKPLMDIHYVGWQPGENAVDLKQRICQTIADPQGWDVLFFAGHSNEEALLDGQVFIAPNTAISIKELSPYLQQAEQRGLQCALFNSCSGLDIAQGLVNLGLSQVVIMREPIHNEVAQAFLVQLVQRLARYENVQEAVKGTCEFLKLTKHLTYPSAYLLPSLFYHPQAVPYQLQPAGWRAIRRRWRPTQREAIALGALALLSLLPLHQQWLLDQRVAMQARYRDITGQVTDGATPPVVLVQVDQATFVQQGISDFKPIDRALLADIITRLNELNAPVIGIDYLLDLAQADYDATLNQALGAAMANQVWPVFITTQNPGGDWAELYFQVADPYRVLHGDAWVPQWHILPLRASPDYRAPFSYQLALAHRLSQQWSETGTEGRSRPNLPQPGLPGPPLEAQVQAYLREHNDVTPSSWVKLHPITHMSYRFRQRWLQPLLDFSIPPEQVYRSVSAAALLADPEGEVTQLDGVRLEEAVVIVAAGGYYAAGVAADGDDNLPMPPALGYWFGQQGDNRIDLTGGEAHAYMTHHFLTDRLVVPIPDLWLILAAALGGKALVLYLSDRPKLGRSSLGAALGTATAGYGWLSLQLYIGGAVLLPWLLPSLMVWSYALPHFKEANREQ</sequence>
<evidence type="ECO:0000256" key="1">
    <source>
        <dbReference type="SAM" id="MobiDB-lite"/>
    </source>
</evidence>
<dbReference type="InterPro" id="IPR007890">
    <property type="entry name" value="CHASE2"/>
</dbReference>
<proteinExistence type="predicted"/>
<keyword evidence="5" id="KW-1185">Reference proteome</keyword>
<name>A0ABV0K8X1_9CYAN</name>
<reference evidence="4 5" key="1">
    <citation type="submission" date="2022-04" db="EMBL/GenBank/DDBJ databases">
        <title>Positive selection, recombination, and allopatry shape intraspecific diversity of widespread and dominant cyanobacteria.</title>
        <authorList>
            <person name="Wei J."/>
            <person name="Shu W."/>
            <person name="Hu C."/>
        </authorList>
    </citation>
    <scope>NUCLEOTIDE SEQUENCE [LARGE SCALE GENOMIC DNA]</scope>
    <source>
        <strain evidence="4 5">DQ-A4</strain>
    </source>
</reference>
<dbReference type="RefSeq" id="WP_190694242.1">
    <property type="nucleotide sequence ID" value="NZ_JAMPKX010000010.1"/>
</dbReference>
<keyword evidence="2" id="KW-0472">Membrane</keyword>
<feature type="region of interest" description="Disordered" evidence="1">
    <location>
        <begin position="559"/>
        <end position="579"/>
    </location>
</feature>
<dbReference type="EMBL" id="JAMPKX010000010">
    <property type="protein sequence ID" value="MEP0949167.1"/>
    <property type="molecule type" value="Genomic_DNA"/>
</dbReference>
<feature type="domain" description="CHASE2" evidence="3">
    <location>
        <begin position="395"/>
        <end position="743"/>
    </location>
</feature>
<evidence type="ECO:0000259" key="3">
    <source>
        <dbReference type="SMART" id="SM01080"/>
    </source>
</evidence>
<evidence type="ECO:0000313" key="5">
    <source>
        <dbReference type="Proteomes" id="UP001482513"/>
    </source>
</evidence>
<keyword evidence="2" id="KW-0812">Transmembrane</keyword>
<dbReference type="SMART" id="SM01080">
    <property type="entry name" value="CHASE2"/>
    <property type="match status" value="1"/>
</dbReference>
<organism evidence="4 5">
    <name type="scientific">Leptolyngbya subtilissima DQ-A4</name>
    <dbReference type="NCBI Taxonomy" id="2933933"/>
    <lineage>
        <taxon>Bacteria</taxon>
        <taxon>Bacillati</taxon>
        <taxon>Cyanobacteriota</taxon>
        <taxon>Cyanophyceae</taxon>
        <taxon>Leptolyngbyales</taxon>
        <taxon>Leptolyngbyaceae</taxon>
        <taxon>Leptolyngbya group</taxon>
        <taxon>Leptolyngbya</taxon>
    </lineage>
</organism>
<comment type="caution">
    <text evidence="4">The sequence shown here is derived from an EMBL/GenBank/DDBJ whole genome shotgun (WGS) entry which is preliminary data.</text>
</comment>
<feature type="transmembrane region" description="Helical" evidence="2">
    <location>
        <begin position="765"/>
        <end position="784"/>
    </location>
</feature>
<evidence type="ECO:0000256" key="2">
    <source>
        <dbReference type="SAM" id="Phobius"/>
    </source>
</evidence>
<dbReference type="Proteomes" id="UP001482513">
    <property type="component" value="Unassembled WGS sequence"/>
</dbReference>
<dbReference type="Pfam" id="PF05226">
    <property type="entry name" value="CHASE2"/>
    <property type="match status" value="1"/>
</dbReference>
<feature type="transmembrane region" description="Helical" evidence="2">
    <location>
        <begin position="726"/>
        <end position="744"/>
    </location>
</feature>